<reference evidence="2" key="2">
    <citation type="submission" date="2015-01" db="EMBL/GenBank/DDBJ databases">
        <title>Evolutionary Origins and Diversification of the Mycorrhizal Mutualists.</title>
        <authorList>
            <consortium name="DOE Joint Genome Institute"/>
            <consortium name="Mycorrhizal Genomics Consortium"/>
            <person name="Kohler A."/>
            <person name="Kuo A."/>
            <person name="Nagy L.G."/>
            <person name="Floudas D."/>
            <person name="Copeland A."/>
            <person name="Barry K.W."/>
            <person name="Cichocki N."/>
            <person name="Veneault-Fourrey C."/>
            <person name="LaButti K."/>
            <person name="Lindquist E.A."/>
            <person name="Lipzen A."/>
            <person name="Lundell T."/>
            <person name="Morin E."/>
            <person name="Murat C."/>
            <person name="Riley R."/>
            <person name="Ohm R."/>
            <person name="Sun H."/>
            <person name="Tunlid A."/>
            <person name="Henrissat B."/>
            <person name="Grigoriev I.V."/>
            <person name="Hibbett D.S."/>
            <person name="Martin F."/>
        </authorList>
    </citation>
    <scope>NUCLEOTIDE SEQUENCE [LARGE SCALE GENOMIC DNA]</scope>
    <source>
        <strain evidence="2">Ve08.2h10</strain>
    </source>
</reference>
<organism evidence="1 2">
    <name type="scientific">Paxillus rubicundulus Ve08.2h10</name>
    <dbReference type="NCBI Taxonomy" id="930991"/>
    <lineage>
        <taxon>Eukaryota</taxon>
        <taxon>Fungi</taxon>
        <taxon>Dikarya</taxon>
        <taxon>Basidiomycota</taxon>
        <taxon>Agaricomycotina</taxon>
        <taxon>Agaricomycetes</taxon>
        <taxon>Agaricomycetidae</taxon>
        <taxon>Boletales</taxon>
        <taxon>Paxilineae</taxon>
        <taxon>Paxillaceae</taxon>
        <taxon>Paxillus</taxon>
    </lineage>
</organism>
<evidence type="ECO:0000313" key="1">
    <source>
        <dbReference type="EMBL" id="KIK73265.1"/>
    </source>
</evidence>
<sequence>MASFLWLYTDSGSPLSTQGTVDSRWTATSLQAAHAQQSNPWRARNLRKWSKAYINDCEALPLSENGKSRTSCIDDDVVAAEIALHLQGLGKYVRSLDILHYLEQAGVKQRLKIKKTPHLSTAKRWMKKMGYHWTKNPAGQYVDGHEREDVVWYRQTKFLPACQALEDRTRKWLTDNTKMPDNHPPQRRIIIWFHDESTFYANDRRVVPWVFKGETAIPRTKGEGASLMVADFVSADYGWLRSPDGRTQGRVLFRCGKARDGYFTNLDIQNHTKNVMNILDEHYRDEDHTLIFDNATTHLKHADNALSARKMPKGVPKNGVNWGVEVNQIDADGKPVFSVDGKVCKSKVPMLDGRFDDGTAQPLYFPPNDPRGPEGIFKGMAVILEER</sequence>
<dbReference type="OrthoDB" id="2687670at2759"/>
<proteinExistence type="predicted"/>
<reference evidence="1 2" key="1">
    <citation type="submission" date="2014-04" db="EMBL/GenBank/DDBJ databases">
        <authorList>
            <consortium name="DOE Joint Genome Institute"/>
            <person name="Kuo A."/>
            <person name="Kohler A."/>
            <person name="Jargeat P."/>
            <person name="Nagy L.G."/>
            <person name="Floudas D."/>
            <person name="Copeland A."/>
            <person name="Barry K.W."/>
            <person name="Cichocki N."/>
            <person name="Veneault-Fourrey C."/>
            <person name="LaButti K."/>
            <person name="Lindquist E.A."/>
            <person name="Lipzen A."/>
            <person name="Lundell T."/>
            <person name="Morin E."/>
            <person name="Murat C."/>
            <person name="Sun H."/>
            <person name="Tunlid A."/>
            <person name="Henrissat B."/>
            <person name="Grigoriev I.V."/>
            <person name="Hibbett D.S."/>
            <person name="Martin F."/>
            <person name="Nordberg H.P."/>
            <person name="Cantor M.N."/>
            <person name="Hua S.X."/>
        </authorList>
    </citation>
    <scope>NUCLEOTIDE SEQUENCE [LARGE SCALE GENOMIC DNA]</scope>
    <source>
        <strain evidence="1 2">Ve08.2h10</strain>
    </source>
</reference>
<evidence type="ECO:0000313" key="2">
    <source>
        <dbReference type="Proteomes" id="UP000054538"/>
    </source>
</evidence>
<dbReference type="PANTHER" id="PTHR35871">
    <property type="entry name" value="EXPRESSED PROTEIN"/>
    <property type="match status" value="1"/>
</dbReference>
<keyword evidence="2" id="KW-1185">Reference proteome</keyword>
<dbReference type="HOGENOM" id="CLU_005726_1_1_1"/>
<dbReference type="EMBL" id="KN829934">
    <property type="protein sequence ID" value="KIK73265.1"/>
    <property type="molecule type" value="Genomic_DNA"/>
</dbReference>
<dbReference type="AlphaFoldDB" id="A0A0D0D870"/>
<dbReference type="Proteomes" id="UP000054538">
    <property type="component" value="Unassembled WGS sequence"/>
</dbReference>
<dbReference type="PANTHER" id="PTHR35871:SF1">
    <property type="entry name" value="CXC1-LIKE CYSTEINE CLUSTER ASSOCIATED WITH KDZ TRANSPOSASES DOMAIN-CONTAINING PROTEIN"/>
    <property type="match status" value="1"/>
</dbReference>
<gene>
    <name evidence="1" type="ORF">PAXRUDRAFT_178870</name>
</gene>
<accession>A0A0D0D870</accession>
<protein>
    <submittedName>
        <fullName evidence="1">Uncharacterized protein</fullName>
    </submittedName>
</protein>
<dbReference type="InParanoid" id="A0A0D0D870"/>
<name>A0A0D0D870_9AGAM</name>
<feature type="non-terminal residue" evidence="1">
    <location>
        <position position="387"/>
    </location>
</feature>